<keyword evidence="3" id="KW-1185">Reference proteome</keyword>
<keyword evidence="1" id="KW-1133">Transmembrane helix</keyword>
<gene>
    <name evidence="2" type="ORF">ACFO8Q_08475</name>
</gene>
<protein>
    <submittedName>
        <fullName evidence="2">Uncharacterized protein</fullName>
    </submittedName>
</protein>
<accession>A0ABV9Q407</accession>
<organism evidence="2 3">
    <name type="scientific">Effusibacillus consociatus</name>
    <dbReference type="NCBI Taxonomy" id="1117041"/>
    <lineage>
        <taxon>Bacteria</taxon>
        <taxon>Bacillati</taxon>
        <taxon>Bacillota</taxon>
        <taxon>Bacilli</taxon>
        <taxon>Bacillales</taxon>
        <taxon>Alicyclobacillaceae</taxon>
        <taxon>Effusibacillus</taxon>
    </lineage>
</organism>
<feature type="transmembrane region" description="Helical" evidence="1">
    <location>
        <begin position="20"/>
        <end position="37"/>
    </location>
</feature>
<proteinExistence type="predicted"/>
<dbReference type="EMBL" id="JBHSHC010000056">
    <property type="protein sequence ID" value="MFC4767397.1"/>
    <property type="molecule type" value="Genomic_DNA"/>
</dbReference>
<evidence type="ECO:0000256" key="1">
    <source>
        <dbReference type="SAM" id="Phobius"/>
    </source>
</evidence>
<feature type="transmembrane region" description="Helical" evidence="1">
    <location>
        <begin position="161"/>
        <end position="183"/>
    </location>
</feature>
<keyword evidence="1" id="KW-0472">Membrane</keyword>
<name>A0ABV9Q407_9BACL</name>
<reference evidence="3" key="1">
    <citation type="journal article" date="2019" name="Int. J. Syst. Evol. Microbiol.">
        <title>The Global Catalogue of Microorganisms (GCM) 10K type strain sequencing project: providing services to taxonomists for standard genome sequencing and annotation.</title>
        <authorList>
            <consortium name="The Broad Institute Genomics Platform"/>
            <consortium name="The Broad Institute Genome Sequencing Center for Infectious Disease"/>
            <person name="Wu L."/>
            <person name="Ma J."/>
        </authorList>
    </citation>
    <scope>NUCLEOTIDE SEQUENCE [LARGE SCALE GENOMIC DNA]</scope>
    <source>
        <strain evidence="3">WYCCWR 12678</strain>
    </source>
</reference>
<feature type="transmembrane region" description="Helical" evidence="1">
    <location>
        <begin position="133"/>
        <end position="154"/>
    </location>
</feature>
<dbReference type="RefSeq" id="WP_380025321.1">
    <property type="nucleotide sequence ID" value="NZ_JBHSHC010000056.1"/>
</dbReference>
<dbReference type="Proteomes" id="UP001596002">
    <property type="component" value="Unassembled WGS sequence"/>
</dbReference>
<feature type="transmembrane region" description="Helical" evidence="1">
    <location>
        <begin position="189"/>
        <end position="211"/>
    </location>
</feature>
<comment type="caution">
    <text evidence="2">The sequence shown here is derived from an EMBL/GenBank/DDBJ whole genome shotgun (WGS) entry which is preliminary data.</text>
</comment>
<sequence>MLYHDLVGFDVTIWSPPHLMAVFGGVLSALGLAQLWLHQKETIESIIGYAFSVAAAFAFSQFALSEYFLEGPHFPGRFATQPAYYAILTSLFMGFLLTTAIVQTRKLIATSIMTIAFGFQVIVWALWAPTTHGFDFSFPFIMFVGSILLDLLIARRYSDTAIFNGSMLNGLLFSIIVSLTVGSLNSSQIFFSLAGSIAASLLGVLLAKFVVRGGQAHV</sequence>
<feature type="transmembrane region" description="Helical" evidence="1">
    <location>
        <begin position="84"/>
        <end position="102"/>
    </location>
</feature>
<evidence type="ECO:0000313" key="3">
    <source>
        <dbReference type="Proteomes" id="UP001596002"/>
    </source>
</evidence>
<keyword evidence="1" id="KW-0812">Transmembrane</keyword>
<feature type="transmembrane region" description="Helical" evidence="1">
    <location>
        <begin position="46"/>
        <end position="64"/>
    </location>
</feature>
<feature type="transmembrane region" description="Helical" evidence="1">
    <location>
        <begin position="107"/>
        <end position="127"/>
    </location>
</feature>
<evidence type="ECO:0000313" key="2">
    <source>
        <dbReference type="EMBL" id="MFC4767397.1"/>
    </source>
</evidence>